<organism evidence="2 3">
    <name type="scientific">Acrobeloides nanus</name>
    <dbReference type="NCBI Taxonomy" id="290746"/>
    <lineage>
        <taxon>Eukaryota</taxon>
        <taxon>Metazoa</taxon>
        <taxon>Ecdysozoa</taxon>
        <taxon>Nematoda</taxon>
        <taxon>Chromadorea</taxon>
        <taxon>Rhabditida</taxon>
        <taxon>Tylenchina</taxon>
        <taxon>Cephalobomorpha</taxon>
        <taxon>Cephaloboidea</taxon>
        <taxon>Cephalobidae</taxon>
        <taxon>Acrobeloides</taxon>
    </lineage>
</organism>
<keyword evidence="1" id="KW-0812">Transmembrane</keyword>
<proteinExistence type="predicted"/>
<keyword evidence="1" id="KW-1133">Transmembrane helix</keyword>
<name>A0A914CU35_9BILA</name>
<sequence length="81" mass="8992">MNNLTDLPSIFCSTPLFIEITKNSSISESLSECMGLVALPAIPTFLAIISVIFLLIYGKIFCRECQPLKMSNKVSFTKMVK</sequence>
<keyword evidence="1" id="KW-0472">Membrane</keyword>
<dbReference type="WBParaSite" id="ACRNAN_scaffold13776.g12981.t1">
    <property type="protein sequence ID" value="ACRNAN_scaffold13776.g12981.t1"/>
    <property type="gene ID" value="ACRNAN_scaffold13776.g12981"/>
</dbReference>
<dbReference type="AlphaFoldDB" id="A0A914CU35"/>
<evidence type="ECO:0000256" key="1">
    <source>
        <dbReference type="SAM" id="Phobius"/>
    </source>
</evidence>
<dbReference type="Proteomes" id="UP000887540">
    <property type="component" value="Unplaced"/>
</dbReference>
<accession>A0A914CU35</accession>
<reference evidence="3" key="1">
    <citation type="submission" date="2022-11" db="UniProtKB">
        <authorList>
            <consortium name="WormBaseParasite"/>
        </authorList>
    </citation>
    <scope>IDENTIFICATION</scope>
</reference>
<evidence type="ECO:0000313" key="3">
    <source>
        <dbReference type="WBParaSite" id="ACRNAN_scaffold13776.g12981.t1"/>
    </source>
</evidence>
<evidence type="ECO:0000313" key="2">
    <source>
        <dbReference type="Proteomes" id="UP000887540"/>
    </source>
</evidence>
<feature type="transmembrane region" description="Helical" evidence="1">
    <location>
        <begin position="37"/>
        <end position="57"/>
    </location>
</feature>
<protein>
    <submittedName>
        <fullName evidence="3">ATP synthase F0 subunit 8</fullName>
    </submittedName>
</protein>
<keyword evidence="2" id="KW-1185">Reference proteome</keyword>